<proteinExistence type="predicted"/>
<accession>A0A816UDB5</accession>
<reference evidence="2" key="1">
    <citation type="submission" date="2021-01" db="EMBL/GenBank/DDBJ databases">
        <authorList>
            <consortium name="Genoscope - CEA"/>
            <person name="William W."/>
        </authorList>
    </citation>
    <scope>NUCLEOTIDE SEQUENCE</scope>
</reference>
<name>A0A816UDB5_BRANA</name>
<evidence type="ECO:0000259" key="1">
    <source>
        <dbReference type="Pfam" id="PF05699"/>
    </source>
</evidence>
<gene>
    <name evidence="2" type="ORF">DARMORV10_C08P11230.1</name>
</gene>
<feature type="domain" description="HAT C-terminal dimerisation" evidence="1">
    <location>
        <begin position="10"/>
        <end position="58"/>
    </location>
</feature>
<dbReference type="AlphaFoldDB" id="A0A816UDB5"/>
<dbReference type="EMBL" id="HG994372">
    <property type="protein sequence ID" value="CAF2107559.1"/>
    <property type="molecule type" value="Genomic_DNA"/>
</dbReference>
<dbReference type="InterPro" id="IPR008906">
    <property type="entry name" value="HATC_C_dom"/>
</dbReference>
<dbReference type="GO" id="GO:0046983">
    <property type="term" value="F:protein dimerization activity"/>
    <property type="evidence" value="ECO:0007669"/>
    <property type="project" value="InterPro"/>
</dbReference>
<evidence type="ECO:0000313" key="2">
    <source>
        <dbReference type="EMBL" id="CAF2107559.1"/>
    </source>
</evidence>
<dbReference type="Proteomes" id="UP001295469">
    <property type="component" value="Chromosome C08"/>
</dbReference>
<dbReference type="Pfam" id="PF05699">
    <property type="entry name" value="Dimer_Tnp_hAT"/>
    <property type="match status" value="1"/>
</dbReference>
<feature type="non-terminal residue" evidence="2">
    <location>
        <position position="1"/>
    </location>
</feature>
<protein>
    <submittedName>
        <fullName evidence="2">(rape) hypothetical protein</fullName>
    </submittedName>
</protein>
<sequence>HVNCDPRTHLNIYLETPRLNRKANLNLDILSYWKEDQHLFGDLVSMALDILNIRITRVYYHLPLSSLVFIVQL</sequence>
<organism evidence="2">
    <name type="scientific">Brassica napus</name>
    <name type="common">Rape</name>
    <dbReference type="NCBI Taxonomy" id="3708"/>
    <lineage>
        <taxon>Eukaryota</taxon>
        <taxon>Viridiplantae</taxon>
        <taxon>Streptophyta</taxon>
        <taxon>Embryophyta</taxon>
        <taxon>Tracheophyta</taxon>
        <taxon>Spermatophyta</taxon>
        <taxon>Magnoliopsida</taxon>
        <taxon>eudicotyledons</taxon>
        <taxon>Gunneridae</taxon>
        <taxon>Pentapetalae</taxon>
        <taxon>rosids</taxon>
        <taxon>malvids</taxon>
        <taxon>Brassicales</taxon>
        <taxon>Brassicaceae</taxon>
        <taxon>Brassiceae</taxon>
        <taxon>Brassica</taxon>
    </lineage>
</organism>